<evidence type="ECO:0000256" key="6">
    <source>
        <dbReference type="ARBA" id="ARBA00023180"/>
    </source>
</evidence>
<evidence type="ECO:0000256" key="3">
    <source>
        <dbReference type="ARBA" id="ARBA00022692"/>
    </source>
</evidence>
<evidence type="ECO:0000256" key="2">
    <source>
        <dbReference type="ARBA" id="ARBA00006058"/>
    </source>
</evidence>
<dbReference type="Pfam" id="PF05478">
    <property type="entry name" value="Prominin"/>
    <property type="match status" value="1"/>
</dbReference>
<reference evidence="9" key="1">
    <citation type="submission" date="2022-11" db="UniProtKB">
        <authorList>
            <consortium name="WormBaseParasite"/>
        </authorList>
    </citation>
    <scope>IDENTIFICATION</scope>
</reference>
<keyword evidence="6" id="KW-0325">Glycoprotein</keyword>
<evidence type="ECO:0000256" key="1">
    <source>
        <dbReference type="ARBA" id="ARBA00004141"/>
    </source>
</evidence>
<dbReference type="PANTHER" id="PTHR22730">
    <property type="entry name" value="PROMININ PROM PROTEIN"/>
    <property type="match status" value="1"/>
</dbReference>
<keyword evidence="8" id="KW-1185">Reference proteome</keyword>
<feature type="transmembrane region" description="Helical" evidence="7">
    <location>
        <begin position="77"/>
        <end position="102"/>
    </location>
</feature>
<organism evidence="8 9">
    <name type="scientific">Ditylenchus dipsaci</name>
    <dbReference type="NCBI Taxonomy" id="166011"/>
    <lineage>
        <taxon>Eukaryota</taxon>
        <taxon>Metazoa</taxon>
        <taxon>Ecdysozoa</taxon>
        <taxon>Nematoda</taxon>
        <taxon>Chromadorea</taxon>
        <taxon>Rhabditida</taxon>
        <taxon>Tylenchina</taxon>
        <taxon>Tylenchomorpha</taxon>
        <taxon>Sphaerularioidea</taxon>
        <taxon>Anguinidae</taxon>
        <taxon>Anguininae</taxon>
        <taxon>Ditylenchus</taxon>
    </lineage>
</organism>
<evidence type="ECO:0000256" key="4">
    <source>
        <dbReference type="ARBA" id="ARBA00022989"/>
    </source>
</evidence>
<evidence type="ECO:0000313" key="8">
    <source>
        <dbReference type="Proteomes" id="UP000887574"/>
    </source>
</evidence>
<keyword evidence="4 7" id="KW-1133">Transmembrane helix</keyword>
<evidence type="ECO:0000256" key="7">
    <source>
        <dbReference type="SAM" id="Phobius"/>
    </source>
</evidence>
<comment type="subcellular location">
    <subcellularLocation>
        <location evidence="1">Membrane</location>
        <topology evidence="1">Multi-pass membrane protein</topology>
    </subcellularLocation>
</comment>
<proteinExistence type="inferred from homology"/>
<keyword evidence="5 7" id="KW-0472">Membrane</keyword>
<name>A0A915EES4_9BILA</name>
<dbReference type="PANTHER" id="PTHR22730:SF1">
    <property type="entry name" value="PROMININ-LIKE PROTEIN"/>
    <property type="match status" value="1"/>
</dbReference>
<keyword evidence="3 7" id="KW-0812">Transmembrane</keyword>
<dbReference type="GO" id="GO:0016020">
    <property type="term" value="C:membrane"/>
    <property type="evidence" value="ECO:0007669"/>
    <property type="project" value="UniProtKB-SubCell"/>
</dbReference>
<evidence type="ECO:0000256" key="5">
    <source>
        <dbReference type="ARBA" id="ARBA00023136"/>
    </source>
</evidence>
<protein>
    <submittedName>
        <fullName evidence="9">Uncharacterized protein</fullName>
    </submittedName>
</protein>
<sequence length="130" mass="14600">MKDITTRLEKLGLDLESMQLNATDWSTNWVANIDKYAQHVNHSMMTEISSCVPISNIAENTRAAVCDYTLDPFNGVWMAMAISLLLMLPIIMLSTSLVRLYARIHPFPKYIINEPSNEATLPPTLSMVQG</sequence>
<dbReference type="WBParaSite" id="jg5582">
    <property type="protein sequence ID" value="jg5582"/>
    <property type="gene ID" value="jg5582"/>
</dbReference>
<comment type="similarity">
    <text evidence="2">Belongs to the prominin family.</text>
</comment>
<evidence type="ECO:0000313" key="9">
    <source>
        <dbReference type="WBParaSite" id="jg5582"/>
    </source>
</evidence>
<dbReference type="Proteomes" id="UP000887574">
    <property type="component" value="Unplaced"/>
</dbReference>
<accession>A0A915EES4</accession>
<dbReference type="AlphaFoldDB" id="A0A915EES4"/>
<dbReference type="InterPro" id="IPR008795">
    <property type="entry name" value="Prominin"/>
</dbReference>